<feature type="transmembrane region" description="Helical" evidence="8">
    <location>
        <begin position="150"/>
        <end position="175"/>
    </location>
</feature>
<keyword evidence="2" id="KW-0813">Transport</keyword>
<dbReference type="SUPFAM" id="SSF116726">
    <property type="entry name" value="TrkA C-terminal domain-like"/>
    <property type="match status" value="1"/>
</dbReference>
<dbReference type="InterPro" id="IPR001807">
    <property type="entry name" value="ClC"/>
</dbReference>
<evidence type="ECO:0000313" key="11">
    <source>
        <dbReference type="Proteomes" id="UP000294854"/>
    </source>
</evidence>
<dbReference type="CDD" id="cd01031">
    <property type="entry name" value="EriC"/>
    <property type="match status" value="1"/>
</dbReference>
<dbReference type="GO" id="GO:0006813">
    <property type="term" value="P:potassium ion transport"/>
    <property type="evidence" value="ECO:0007669"/>
    <property type="project" value="InterPro"/>
</dbReference>
<keyword evidence="7" id="KW-0868">Chloride</keyword>
<evidence type="ECO:0000313" key="10">
    <source>
        <dbReference type="EMBL" id="TDG74410.1"/>
    </source>
</evidence>
<dbReference type="SUPFAM" id="SSF81340">
    <property type="entry name" value="Clc chloride channel"/>
    <property type="match status" value="1"/>
</dbReference>
<dbReference type="PRINTS" id="PR00762">
    <property type="entry name" value="CLCHANNEL"/>
</dbReference>
<dbReference type="GO" id="GO:0005247">
    <property type="term" value="F:voltage-gated chloride channel activity"/>
    <property type="evidence" value="ECO:0007669"/>
    <property type="project" value="TreeGrafter"/>
</dbReference>
<feature type="transmembrane region" description="Helical" evidence="8">
    <location>
        <begin position="297"/>
        <end position="319"/>
    </location>
</feature>
<dbReference type="GO" id="GO:0008324">
    <property type="term" value="F:monoatomic cation transmembrane transporter activity"/>
    <property type="evidence" value="ECO:0007669"/>
    <property type="project" value="InterPro"/>
</dbReference>
<dbReference type="PANTHER" id="PTHR45711:SF6">
    <property type="entry name" value="CHLORIDE CHANNEL PROTEIN"/>
    <property type="match status" value="1"/>
</dbReference>
<feature type="transmembrane region" description="Helical" evidence="8">
    <location>
        <begin position="55"/>
        <end position="73"/>
    </location>
</feature>
<evidence type="ECO:0000256" key="4">
    <source>
        <dbReference type="ARBA" id="ARBA00022989"/>
    </source>
</evidence>
<protein>
    <recommendedName>
        <fullName evidence="9">RCK C-terminal domain-containing protein</fullName>
    </recommendedName>
</protein>
<dbReference type="Pfam" id="PF00654">
    <property type="entry name" value="Voltage_CLC"/>
    <property type="match status" value="1"/>
</dbReference>
<dbReference type="InterPro" id="IPR036721">
    <property type="entry name" value="RCK_C_sf"/>
</dbReference>
<keyword evidence="4 8" id="KW-1133">Transmembrane helix</keyword>
<dbReference type="InterPro" id="IPR014743">
    <property type="entry name" value="Cl-channel_core"/>
</dbReference>
<name>A0A4R5NJG7_9LACO</name>
<feature type="transmembrane region" description="Helical" evidence="8">
    <location>
        <begin position="12"/>
        <end position="35"/>
    </location>
</feature>
<feature type="transmembrane region" description="Helical" evidence="8">
    <location>
        <begin position="221"/>
        <end position="242"/>
    </location>
</feature>
<evidence type="ECO:0000259" key="9">
    <source>
        <dbReference type="PROSITE" id="PS51202"/>
    </source>
</evidence>
<dbReference type="STRING" id="1122149.FD44_GL000996"/>
<dbReference type="Pfam" id="PF02080">
    <property type="entry name" value="TrkA_C"/>
    <property type="match status" value="1"/>
</dbReference>
<dbReference type="Gene3D" id="1.10.3080.10">
    <property type="entry name" value="Clc chloride channel"/>
    <property type="match status" value="1"/>
</dbReference>
<proteinExistence type="predicted"/>
<organism evidence="10 11">
    <name type="scientific">Secundilactobacillus malefermentans</name>
    <dbReference type="NCBI Taxonomy" id="176292"/>
    <lineage>
        <taxon>Bacteria</taxon>
        <taxon>Bacillati</taxon>
        <taxon>Bacillota</taxon>
        <taxon>Bacilli</taxon>
        <taxon>Lactobacillales</taxon>
        <taxon>Lactobacillaceae</taxon>
        <taxon>Secundilactobacillus</taxon>
    </lineage>
</organism>
<dbReference type="GO" id="GO:0005886">
    <property type="term" value="C:plasma membrane"/>
    <property type="evidence" value="ECO:0007669"/>
    <property type="project" value="TreeGrafter"/>
</dbReference>
<reference evidence="10 11" key="1">
    <citation type="journal article" date="2019" name="Appl. Microbiol. Biotechnol.">
        <title>Uncovering carbohydrate metabolism through a genotype-phenotype association study of 56 lactic acid bacteria genomes.</title>
        <authorList>
            <person name="Buron-Moles G."/>
            <person name="Chailyan A."/>
            <person name="Dolejs I."/>
            <person name="Forster J."/>
            <person name="Miks M.H."/>
        </authorList>
    </citation>
    <scope>NUCLEOTIDE SEQUENCE [LARGE SCALE GENOMIC DNA]</scope>
    <source>
        <strain evidence="10 11">ATCC 49373</strain>
    </source>
</reference>
<feature type="transmembrane region" description="Helical" evidence="8">
    <location>
        <begin position="354"/>
        <end position="371"/>
    </location>
</feature>
<keyword evidence="5" id="KW-0406">Ion transport</keyword>
<keyword evidence="11" id="KW-1185">Reference proteome</keyword>
<dbReference type="Gene3D" id="3.30.70.1450">
    <property type="entry name" value="Regulator of K+ conductance, C-terminal domain"/>
    <property type="match status" value="1"/>
</dbReference>
<comment type="subcellular location">
    <subcellularLocation>
        <location evidence="1">Membrane</location>
        <topology evidence="1">Multi-pass membrane protein</topology>
    </subcellularLocation>
</comment>
<keyword evidence="3 8" id="KW-0812">Transmembrane</keyword>
<dbReference type="EMBL" id="PUFO01000076">
    <property type="protein sequence ID" value="TDG74410.1"/>
    <property type="molecule type" value="Genomic_DNA"/>
</dbReference>
<sequence>MERKKIDRSKIKIVADSFLVGLFAGIVVSSFRWLIQHGLLIWKRMYQLSVNWPNALFLLVVILLVAGIVGHLIKGHSHIMGSGIPEVELQLSGQLSLKAFPLLWRKYIAGVLMISSGGMLGREGPSIQLGSLVGQWYAEGRHLDEQRWRLMIAAGASAGLSAAFGAPLAGAMFILEEVAHSFSLLLWLSALSSALAADLVSEQVFGLKPVLDVVYTHTLPLQYFWLLIPLGILLGLLGRLYQVVTLNMPRLYSKIPWLPRRYHGGIMLLLIWPLGILWPAVIGGGNDVIKLLGTHRWTLLFLLGVVLVRFIYSAISFGSGVPGGIFLPILALGAAIGALIATLAVSFHLMPNMYIPNLIIVSMAGYFAGISKSPFTAIILITEMVGSIIHLLPLIIVALIAYLMVDWLGGSPIYNALASQIALKNQISTPAAKLDELTITISPASLIAGKEVRGVDWPAGVILTRVHRHNRELVANGDLTLAVGDQLTLLFDSNHRPKINQFKETYL</sequence>
<evidence type="ECO:0000256" key="2">
    <source>
        <dbReference type="ARBA" id="ARBA00022448"/>
    </source>
</evidence>
<evidence type="ECO:0000256" key="5">
    <source>
        <dbReference type="ARBA" id="ARBA00023065"/>
    </source>
</evidence>
<feature type="transmembrane region" description="Helical" evidence="8">
    <location>
        <begin position="262"/>
        <end position="285"/>
    </location>
</feature>
<feature type="transmembrane region" description="Helical" evidence="8">
    <location>
        <begin position="325"/>
        <end position="347"/>
    </location>
</feature>
<dbReference type="RefSeq" id="WP_010619039.1">
    <property type="nucleotide sequence ID" value="NZ_PUFO01000076.1"/>
</dbReference>
<dbReference type="AlphaFoldDB" id="A0A4R5NJG7"/>
<evidence type="ECO:0000256" key="3">
    <source>
        <dbReference type="ARBA" id="ARBA00022692"/>
    </source>
</evidence>
<evidence type="ECO:0000256" key="8">
    <source>
        <dbReference type="SAM" id="Phobius"/>
    </source>
</evidence>
<accession>A0A4R5NJG7</accession>
<dbReference type="PROSITE" id="PS51202">
    <property type="entry name" value="RCK_C"/>
    <property type="match status" value="1"/>
</dbReference>
<dbReference type="Proteomes" id="UP000294854">
    <property type="component" value="Unassembled WGS sequence"/>
</dbReference>
<feature type="transmembrane region" description="Helical" evidence="8">
    <location>
        <begin position="377"/>
        <end position="405"/>
    </location>
</feature>
<dbReference type="InterPro" id="IPR006037">
    <property type="entry name" value="RCK_C"/>
</dbReference>
<comment type="caution">
    <text evidence="10">The sequence shown here is derived from an EMBL/GenBank/DDBJ whole genome shotgun (WGS) entry which is preliminary data.</text>
</comment>
<keyword evidence="6 8" id="KW-0472">Membrane</keyword>
<dbReference type="PANTHER" id="PTHR45711">
    <property type="entry name" value="CHLORIDE CHANNEL PROTEIN"/>
    <property type="match status" value="1"/>
</dbReference>
<evidence type="ECO:0000256" key="7">
    <source>
        <dbReference type="ARBA" id="ARBA00023214"/>
    </source>
</evidence>
<evidence type="ECO:0000256" key="6">
    <source>
        <dbReference type="ARBA" id="ARBA00023136"/>
    </source>
</evidence>
<gene>
    <name evidence="10" type="ORF">C5L31_000057</name>
</gene>
<evidence type="ECO:0000256" key="1">
    <source>
        <dbReference type="ARBA" id="ARBA00004141"/>
    </source>
</evidence>
<feature type="domain" description="RCK C-terminal" evidence="9">
    <location>
        <begin position="424"/>
        <end position="505"/>
    </location>
</feature>